<organism evidence="1">
    <name type="scientific">Lepeophtheirus salmonis</name>
    <name type="common">Salmon louse</name>
    <name type="synonym">Caligus salmonis</name>
    <dbReference type="NCBI Taxonomy" id="72036"/>
    <lineage>
        <taxon>Eukaryota</taxon>
        <taxon>Metazoa</taxon>
        <taxon>Ecdysozoa</taxon>
        <taxon>Arthropoda</taxon>
        <taxon>Crustacea</taxon>
        <taxon>Multicrustacea</taxon>
        <taxon>Hexanauplia</taxon>
        <taxon>Copepoda</taxon>
        <taxon>Siphonostomatoida</taxon>
        <taxon>Caligidae</taxon>
        <taxon>Lepeophtheirus</taxon>
    </lineage>
</organism>
<proteinExistence type="predicted"/>
<protein>
    <submittedName>
        <fullName evidence="1">Uncharacterized protein</fullName>
    </submittedName>
</protein>
<name>A0A0K2VGZ3_LEPSM</name>
<sequence>MWDVKRFMLALSSTSTFDVLRSEIVRIKPFRLRVFTTIFLPYSGYRWHNILVQLTLMSSLLAPCNMAFSKRAISLHIDCGTIPSLSLTF</sequence>
<reference evidence="1" key="1">
    <citation type="submission" date="2014-05" db="EMBL/GenBank/DDBJ databases">
        <authorList>
            <person name="Chronopoulou M."/>
        </authorList>
    </citation>
    <scope>NUCLEOTIDE SEQUENCE</scope>
    <source>
        <tissue evidence="1">Whole organism</tissue>
    </source>
</reference>
<evidence type="ECO:0000313" key="1">
    <source>
        <dbReference type="EMBL" id="CDW49452.1"/>
    </source>
</evidence>
<dbReference type="AlphaFoldDB" id="A0A0K2VGZ3"/>
<dbReference type="EMBL" id="HACA01032091">
    <property type="protein sequence ID" value="CDW49452.1"/>
    <property type="molecule type" value="Transcribed_RNA"/>
</dbReference>
<accession>A0A0K2VGZ3</accession>